<dbReference type="EMBL" id="AMRG01000001">
    <property type="protein sequence ID" value="EKE87657.1"/>
    <property type="molecule type" value="Genomic_DNA"/>
</dbReference>
<dbReference type="InterPro" id="IPR040162">
    <property type="entry name" value="MGST1-like"/>
</dbReference>
<evidence type="ECO:0000313" key="15">
    <source>
        <dbReference type="Proteomes" id="UP000014115"/>
    </source>
</evidence>
<evidence type="ECO:0000256" key="10">
    <source>
        <dbReference type="ARBA" id="ARBA00038540"/>
    </source>
</evidence>
<dbReference type="PANTHER" id="PTHR10689:SF6">
    <property type="entry name" value="MICROSOMAL GLUTATHIONE S-TRANSFERASE 1"/>
    <property type="match status" value="1"/>
</dbReference>
<evidence type="ECO:0000256" key="1">
    <source>
        <dbReference type="ARBA" id="ARBA00003701"/>
    </source>
</evidence>
<evidence type="ECO:0000256" key="4">
    <source>
        <dbReference type="ARBA" id="ARBA00022679"/>
    </source>
</evidence>
<dbReference type="GO" id="GO:0004364">
    <property type="term" value="F:glutathione transferase activity"/>
    <property type="evidence" value="ECO:0007669"/>
    <property type="project" value="UniProtKB-EC"/>
</dbReference>
<evidence type="ECO:0000256" key="11">
    <source>
        <dbReference type="ARBA" id="ARBA00039397"/>
    </source>
</evidence>
<organism evidence="14 15">
    <name type="scientific">Idiomarina xiamenensis 10-D-4</name>
    <dbReference type="NCBI Taxonomy" id="740709"/>
    <lineage>
        <taxon>Bacteria</taxon>
        <taxon>Pseudomonadati</taxon>
        <taxon>Pseudomonadota</taxon>
        <taxon>Gammaproteobacteria</taxon>
        <taxon>Alteromonadales</taxon>
        <taxon>Idiomarinaceae</taxon>
        <taxon>Idiomarina</taxon>
    </lineage>
</organism>
<keyword evidence="6" id="KW-0256">Endoplasmic reticulum</keyword>
<dbReference type="RefSeq" id="WP_008487183.1">
    <property type="nucleotide sequence ID" value="NZ_AMRG01000001.1"/>
</dbReference>
<keyword evidence="5 13" id="KW-0812">Transmembrane</keyword>
<dbReference type="AlphaFoldDB" id="K2KMA7"/>
<sequence length="141" mass="15764">MNLAMAYYGTLFWMAVIILTVLVQAMIAGRAKAMQSDAIPGQPPREMSHHNFVFRAWRTHQNSLENLSPMLGSIVLAILVAAPPFWVMILTAVMAVSRIIHMLLYYQIATEKNPSPRSYFFLIAYLANVALVILSLVTLLA</sequence>
<evidence type="ECO:0000256" key="3">
    <source>
        <dbReference type="ARBA" id="ARBA00012452"/>
    </source>
</evidence>
<comment type="caution">
    <text evidence="14">The sequence shown here is derived from an EMBL/GenBank/DDBJ whole genome shotgun (WGS) entry which is preliminary data.</text>
</comment>
<dbReference type="Gene3D" id="1.20.120.550">
    <property type="entry name" value="Membrane associated eicosanoid/glutathione metabolism-like domain"/>
    <property type="match status" value="1"/>
</dbReference>
<comment type="subunit">
    <text evidence="10">Homotrimer; The trimer binds only one molecule of glutathione.</text>
</comment>
<dbReference type="OrthoDB" id="5880499at2"/>
<keyword evidence="7 13" id="KW-1133">Transmembrane helix</keyword>
<gene>
    <name evidence="14" type="ORF">A10D4_01145</name>
</gene>
<dbReference type="PATRIC" id="fig|740709.3.peg.232"/>
<reference evidence="14 15" key="1">
    <citation type="journal article" date="2012" name="J. Bacteriol.">
        <title>Genome Sequence of Idiomarina xiamenensis Type Strain 10-D-4.</title>
        <authorList>
            <person name="Lai Q."/>
            <person name="Wang L."/>
            <person name="Wang W."/>
            <person name="Shao Z."/>
        </authorList>
    </citation>
    <scope>NUCLEOTIDE SEQUENCE [LARGE SCALE GENOMIC DNA]</scope>
    <source>
        <strain evidence="14 15">10-D-4</strain>
    </source>
</reference>
<keyword evidence="8" id="KW-0007">Acetylation</keyword>
<dbReference type="SUPFAM" id="SSF161084">
    <property type="entry name" value="MAPEG domain-like"/>
    <property type="match status" value="1"/>
</dbReference>
<dbReference type="Proteomes" id="UP000014115">
    <property type="component" value="Unassembled WGS sequence"/>
</dbReference>
<evidence type="ECO:0000256" key="12">
    <source>
        <dbReference type="ARBA" id="ARBA00049385"/>
    </source>
</evidence>
<keyword evidence="15" id="KW-1185">Reference proteome</keyword>
<comment type="catalytic activity">
    <reaction evidence="12">
        <text>RX + glutathione = an S-substituted glutathione + a halide anion + H(+)</text>
        <dbReference type="Rhea" id="RHEA:16437"/>
        <dbReference type="ChEBI" id="CHEBI:15378"/>
        <dbReference type="ChEBI" id="CHEBI:16042"/>
        <dbReference type="ChEBI" id="CHEBI:17792"/>
        <dbReference type="ChEBI" id="CHEBI:57925"/>
        <dbReference type="ChEBI" id="CHEBI:90779"/>
        <dbReference type="EC" id="2.5.1.18"/>
    </reaction>
    <physiologicalReaction direction="left-to-right" evidence="12">
        <dbReference type="Rhea" id="RHEA:16438"/>
    </physiologicalReaction>
</comment>
<comment type="subcellular location">
    <subcellularLocation>
        <location evidence="2">Endoplasmic reticulum membrane</location>
        <topology evidence="2">Multi-pass membrane protein</topology>
    </subcellularLocation>
</comment>
<proteinExistence type="predicted"/>
<evidence type="ECO:0000256" key="7">
    <source>
        <dbReference type="ARBA" id="ARBA00022989"/>
    </source>
</evidence>
<evidence type="ECO:0000256" key="5">
    <source>
        <dbReference type="ARBA" id="ARBA00022692"/>
    </source>
</evidence>
<dbReference type="PANTHER" id="PTHR10689">
    <property type="entry name" value="MICROSOMAL GLUTATHIONE S-TRANSFERASE 1"/>
    <property type="match status" value="1"/>
</dbReference>
<keyword evidence="9 13" id="KW-0472">Membrane</keyword>
<dbReference type="InterPro" id="IPR023352">
    <property type="entry name" value="MAPEG-like_dom_sf"/>
</dbReference>
<dbReference type="eggNOG" id="COG3686">
    <property type="taxonomic scope" value="Bacteria"/>
</dbReference>
<evidence type="ECO:0000256" key="2">
    <source>
        <dbReference type="ARBA" id="ARBA00004477"/>
    </source>
</evidence>
<name>K2KMA7_9GAMM</name>
<evidence type="ECO:0000256" key="13">
    <source>
        <dbReference type="SAM" id="Phobius"/>
    </source>
</evidence>
<feature type="transmembrane region" description="Helical" evidence="13">
    <location>
        <begin position="118"/>
        <end position="140"/>
    </location>
</feature>
<feature type="transmembrane region" description="Helical" evidence="13">
    <location>
        <begin position="6"/>
        <end position="27"/>
    </location>
</feature>
<dbReference type="STRING" id="740709.A10D4_01145"/>
<dbReference type="GO" id="GO:0016020">
    <property type="term" value="C:membrane"/>
    <property type="evidence" value="ECO:0007669"/>
    <property type="project" value="InterPro"/>
</dbReference>
<evidence type="ECO:0000313" key="14">
    <source>
        <dbReference type="EMBL" id="EKE87657.1"/>
    </source>
</evidence>
<evidence type="ECO:0000256" key="8">
    <source>
        <dbReference type="ARBA" id="ARBA00022990"/>
    </source>
</evidence>
<evidence type="ECO:0000256" key="6">
    <source>
        <dbReference type="ARBA" id="ARBA00022824"/>
    </source>
</evidence>
<keyword evidence="4" id="KW-0808">Transferase</keyword>
<comment type="function">
    <text evidence="1">Conjugation of reduced glutathione to a wide number of exogenous and endogenous hydrophobic electrophiles.</text>
</comment>
<dbReference type="Pfam" id="PF01124">
    <property type="entry name" value="MAPEG"/>
    <property type="match status" value="1"/>
</dbReference>
<protein>
    <recommendedName>
        <fullName evidence="11">Microsomal glutathione S-transferase 1</fullName>
        <ecNumber evidence="3">2.5.1.18</ecNumber>
    </recommendedName>
</protein>
<accession>K2KMA7</accession>
<evidence type="ECO:0000256" key="9">
    <source>
        <dbReference type="ARBA" id="ARBA00023136"/>
    </source>
</evidence>
<dbReference type="EC" id="2.5.1.18" evidence="3"/>
<dbReference type="InterPro" id="IPR001129">
    <property type="entry name" value="Membr-assoc_MAPEG"/>
</dbReference>